<dbReference type="RefSeq" id="WP_160551104.1">
    <property type="nucleotide sequence ID" value="NZ_CP047650.1"/>
</dbReference>
<dbReference type="KEGG" id="xyk:GT347_06040"/>
<evidence type="ECO:0000313" key="1">
    <source>
        <dbReference type="EMBL" id="QHI97586.1"/>
    </source>
</evidence>
<organism evidence="1 2">
    <name type="scientific">Xylophilus rhododendri</name>
    <dbReference type="NCBI Taxonomy" id="2697032"/>
    <lineage>
        <taxon>Bacteria</taxon>
        <taxon>Pseudomonadati</taxon>
        <taxon>Pseudomonadota</taxon>
        <taxon>Betaproteobacteria</taxon>
        <taxon>Burkholderiales</taxon>
        <taxon>Xylophilus</taxon>
    </lineage>
</organism>
<keyword evidence="2" id="KW-1185">Reference proteome</keyword>
<dbReference type="Pfam" id="PF14066">
    <property type="entry name" value="DUF4256"/>
    <property type="match status" value="1"/>
</dbReference>
<proteinExistence type="predicted"/>
<name>A0A857J1K4_9BURK</name>
<sequence length="181" mass="19429">MSSAPHAALVQALRQRFEQNPQRHPGLAWTAVAARLQASPQKLAALQEMEKSGGEPDVVGAADGNGALLFCDCAPESPLGRRSLCYDEAALKARKENKPAGSALGLAEAMGVSLLSEAQYRELQAFGEFDLKTSSWVLAPDEIRAVGGAIFCDGRYGRVFTYHNGPQSYYASRGFRAGLRV</sequence>
<dbReference type="AlphaFoldDB" id="A0A857J1K4"/>
<accession>A0A857J1K4</accession>
<protein>
    <submittedName>
        <fullName evidence="1">DUF4256 domain-containing protein</fullName>
    </submittedName>
</protein>
<gene>
    <name evidence="1" type="ORF">GT347_06040</name>
</gene>
<dbReference type="InterPro" id="IPR025352">
    <property type="entry name" value="DUF4256"/>
</dbReference>
<reference evidence="1 2" key="1">
    <citation type="submission" date="2020-01" db="EMBL/GenBank/DDBJ databases">
        <title>Genome sequencing of strain KACC 21265.</title>
        <authorList>
            <person name="Heo J."/>
            <person name="Kim S.-J."/>
            <person name="Kim J.-S."/>
            <person name="Hong S.-B."/>
            <person name="Kwon S.-W."/>
        </authorList>
    </citation>
    <scope>NUCLEOTIDE SEQUENCE [LARGE SCALE GENOMIC DNA]</scope>
    <source>
        <strain evidence="1 2">KACC 21265</strain>
    </source>
</reference>
<dbReference type="EMBL" id="CP047650">
    <property type="protein sequence ID" value="QHI97586.1"/>
    <property type="molecule type" value="Genomic_DNA"/>
</dbReference>
<dbReference type="Proteomes" id="UP000464787">
    <property type="component" value="Chromosome"/>
</dbReference>
<evidence type="ECO:0000313" key="2">
    <source>
        <dbReference type="Proteomes" id="UP000464787"/>
    </source>
</evidence>